<sequence length="58" mass="6672">MKQLKTFAILINGKEQFRVEAIGQFTAVMLGAVDERYRRLVRRFPRSCFLPTAVEVVA</sequence>
<dbReference type="EMBL" id="QGGL01000018">
    <property type="protein sequence ID" value="PWK06938.1"/>
    <property type="molecule type" value="Genomic_DNA"/>
</dbReference>
<evidence type="ECO:0000313" key="2">
    <source>
        <dbReference type="Proteomes" id="UP000245634"/>
    </source>
</evidence>
<keyword evidence="2" id="KW-1185">Reference proteome</keyword>
<proteinExistence type="predicted"/>
<organism evidence="1 2">
    <name type="scientific">Tumebacillus permanentifrigoris</name>
    <dbReference type="NCBI Taxonomy" id="378543"/>
    <lineage>
        <taxon>Bacteria</taxon>
        <taxon>Bacillati</taxon>
        <taxon>Bacillota</taxon>
        <taxon>Bacilli</taxon>
        <taxon>Bacillales</taxon>
        <taxon>Alicyclobacillaceae</taxon>
        <taxon>Tumebacillus</taxon>
    </lineage>
</organism>
<comment type="caution">
    <text evidence="1">The sequence shown here is derived from an EMBL/GenBank/DDBJ whole genome shotgun (WGS) entry which is preliminary data.</text>
</comment>
<evidence type="ECO:0000313" key="1">
    <source>
        <dbReference type="EMBL" id="PWK06938.1"/>
    </source>
</evidence>
<protein>
    <submittedName>
        <fullName evidence="1">Uncharacterized protein</fullName>
    </submittedName>
</protein>
<reference evidence="1 2" key="1">
    <citation type="submission" date="2018-05" db="EMBL/GenBank/DDBJ databases">
        <title>Genomic Encyclopedia of Type Strains, Phase IV (KMG-IV): sequencing the most valuable type-strain genomes for metagenomic binning, comparative biology and taxonomic classification.</title>
        <authorList>
            <person name="Goeker M."/>
        </authorList>
    </citation>
    <scope>NUCLEOTIDE SEQUENCE [LARGE SCALE GENOMIC DNA]</scope>
    <source>
        <strain evidence="1 2">DSM 18773</strain>
    </source>
</reference>
<gene>
    <name evidence="1" type="ORF">C7459_1182</name>
</gene>
<name>A0A316D5U9_9BACL</name>
<dbReference type="AlphaFoldDB" id="A0A316D5U9"/>
<accession>A0A316D5U9</accession>
<dbReference type="Proteomes" id="UP000245634">
    <property type="component" value="Unassembled WGS sequence"/>
</dbReference>